<dbReference type="InterPro" id="IPR008758">
    <property type="entry name" value="Peptidase_S28"/>
</dbReference>
<evidence type="ECO:0000256" key="1">
    <source>
        <dbReference type="ARBA" id="ARBA00011079"/>
    </source>
</evidence>
<dbReference type="GO" id="GO:0006508">
    <property type="term" value="P:proteolysis"/>
    <property type="evidence" value="ECO:0007669"/>
    <property type="project" value="UniProtKB-KW"/>
</dbReference>
<dbReference type="Proteomes" id="UP000292082">
    <property type="component" value="Unassembled WGS sequence"/>
</dbReference>
<dbReference type="PANTHER" id="PTHR11010:SF23">
    <property type="entry name" value="SERINE PEPTIDASE"/>
    <property type="match status" value="1"/>
</dbReference>
<evidence type="ECO:0000256" key="4">
    <source>
        <dbReference type="ARBA" id="ARBA00022801"/>
    </source>
</evidence>
<sequence>MFGTSSLVTLVLLLSSATALPSSRAKGPTLGPPRPSIPHLENFSKDIPVLSRNGTQLPAYSHAYYFDQLIDHMDLTLGTFKQRYYHTYEFYEPGGPIILMTPGEEDASGYIGYLTNTTINGHLAQELNGSTIVLEHRFFGDSNPYDNLSVQSFRVHTVQQAIDDLVYFAQNVQLPMPGGDQVAPGNAPWVLIGGSYAGALTSYTLTSRPGVFTAGYASSAVVQAISDFWGYFEPIRQYMPANCSADVEAVIAHVDFVIQSNDTAAITALKMTFGLQGLAHNDDFAAARIHKMVPMLTISLVQQNLFFSWQSLQPDSGLNQAFYQFCDALEVINSVSAPASGWGLDYALQAWGAYWTSTYYKQICGDDDDETCLGTYDSSSPFWTYTYTGNAERSWQWLLCTQFGFQFDGAPASQPTIASRIVTPAWGERQCGYRFPGAFGYNATASPDAAGLNSAYKGWDTTAEHLIFASGTRDPWREATVAADGATNIGSDLQPHLLSDGFHCSDLLIQEAAASPQTKSVQDIAVSYITQWISEWKPSINKQSA</sequence>
<dbReference type="AlphaFoldDB" id="A0A4Q9PG33"/>
<dbReference type="SUPFAM" id="SSF53474">
    <property type="entry name" value="alpha/beta-Hydrolases"/>
    <property type="match status" value="1"/>
</dbReference>
<evidence type="ECO:0000256" key="3">
    <source>
        <dbReference type="ARBA" id="ARBA00022729"/>
    </source>
</evidence>
<evidence type="ECO:0000256" key="5">
    <source>
        <dbReference type="ARBA" id="ARBA00023180"/>
    </source>
</evidence>
<keyword evidence="4" id="KW-0378">Hydrolase</keyword>
<dbReference type="PANTHER" id="PTHR11010">
    <property type="entry name" value="PROTEASE S28 PRO-X CARBOXYPEPTIDASE-RELATED"/>
    <property type="match status" value="1"/>
</dbReference>
<reference evidence="6 7" key="1">
    <citation type="submission" date="2019-01" db="EMBL/GenBank/DDBJ databases">
        <title>Draft genome sequences of three monokaryotic isolates of the white-rot basidiomycete fungus Dichomitus squalens.</title>
        <authorList>
            <consortium name="DOE Joint Genome Institute"/>
            <person name="Lopez S.C."/>
            <person name="Andreopoulos B."/>
            <person name="Pangilinan J."/>
            <person name="Lipzen A."/>
            <person name="Riley R."/>
            <person name="Ahrendt S."/>
            <person name="Ng V."/>
            <person name="Barry K."/>
            <person name="Daum C."/>
            <person name="Grigoriev I.V."/>
            <person name="Hilden K.S."/>
            <person name="Makela M.R."/>
            <person name="de Vries R.P."/>
        </authorList>
    </citation>
    <scope>NUCLEOTIDE SEQUENCE [LARGE SCALE GENOMIC DNA]</scope>
    <source>
        <strain evidence="6 7">CBS 464.89</strain>
    </source>
</reference>
<accession>A0A4Q9PG33</accession>
<protein>
    <submittedName>
        <fullName evidence="6">Peptidase S28</fullName>
    </submittedName>
</protein>
<keyword evidence="3" id="KW-0732">Signal</keyword>
<dbReference type="Gene3D" id="3.40.50.1820">
    <property type="entry name" value="alpha/beta hydrolase"/>
    <property type="match status" value="2"/>
</dbReference>
<dbReference type="GO" id="GO:0070008">
    <property type="term" value="F:serine-type exopeptidase activity"/>
    <property type="evidence" value="ECO:0007669"/>
    <property type="project" value="InterPro"/>
</dbReference>
<comment type="similarity">
    <text evidence="1">Belongs to the peptidase S28 family.</text>
</comment>
<proteinExistence type="inferred from homology"/>
<keyword evidence="7" id="KW-1185">Reference proteome</keyword>
<dbReference type="Pfam" id="PF05577">
    <property type="entry name" value="Peptidase_S28"/>
    <property type="match status" value="1"/>
</dbReference>
<dbReference type="InterPro" id="IPR029058">
    <property type="entry name" value="AB_hydrolase_fold"/>
</dbReference>
<organism evidence="6 7">
    <name type="scientific">Dichomitus squalens</name>
    <dbReference type="NCBI Taxonomy" id="114155"/>
    <lineage>
        <taxon>Eukaryota</taxon>
        <taxon>Fungi</taxon>
        <taxon>Dikarya</taxon>
        <taxon>Basidiomycota</taxon>
        <taxon>Agaricomycotina</taxon>
        <taxon>Agaricomycetes</taxon>
        <taxon>Polyporales</taxon>
        <taxon>Polyporaceae</taxon>
        <taxon>Dichomitus</taxon>
    </lineage>
</organism>
<keyword evidence="5" id="KW-0325">Glycoprotein</keyword>
<keyword evidence="2" id="KW-0645">Protease</keyword>
<evidence type="ECO:0000313" key="7">
    <source>
        <dbReference type="Proteomes" id="UP000292082"/>
    </source>
</evidence>
<evidence type="ECO:0000313" key="6">
    <source>
        <dbReference type="EMBL" id="TBU51911.1"/>
    </source>
</evidence>
<dbReference type="GO" id="GO:0008239">
    <property type="term" value="F:dipeptidyl-peptidase activity"/>
    <property type="evidence" value="ECO:0007669"/>
    <property type="project" value="TreeGrafter"/>
</dbReference>
<evidence type="ECO:0000256" key="2">
    <source>
        <dbReference type="ARBA" id="ARBA00022670"/>
    </source>
</evidence>
<dbReference type="EMBL" id="ML145277">
    <property type="protein sequence ID" value="TBU51911.1"/>
    <property type="molecule type" value="Genomic_DNA"/>
</dbReference>
<gene>
    <name evidence="6" type="ORF">BD310DRAFT_1000931</name>
</gene>
<name>A0A4Q9PG33_9APHY</name>